<feature type="region of interest" description="Disordered" evidence="1">
    <location>
        <begin position="404"/>
        <end position="425"/>
    </location>
</feature>
<accession>A0A9N8VRH3</accession>
<dbReference type="PANTHER" id="PTHR35567:SF1">
    <property type="entry name" value="CONSERVED FUNGAL PROTEIN (AFU_ORTHOLOGUE AFUA_1G14230)"/>
    <property type="match status" value="1"/>
</dbReference>
<dbReference type="EMBL" id="CAJVPP010000240">
    <property type="protein sequence ID" value="CAG8459806.1"/>
    <property type="molecule type" value="Genomic_DNA"/>
</dbReference>
<feature type="transmembrane region" description="Helical" evidence="2">
    <location>
        <begin position="78"/>
        <end position="98"/>
    </location>
</feature>
<reference evidence="3" key="1">
    <citation type="submission" date="2021-06" db="EMBL/GenBank/DDBJ databases">
        <authorList>
            <person name="Kallberg Y."/>
            <person name="Tangrot J."/>
            <person name="Rosling A."/>
        </authorList>
    </citation>
    <scope>NUCLEOTIDE SEQUENCE</scope>
    <source>
        <strain evidence="3">87-6 pot B 2015</strain>
    </source>
</reference>
<sequence length="508" mass="56894">MKTSVISFNPRKHSFHADWNLDLHGFLTRDELNKRVNEINDRIRDCPLLNVRLARICMYISIVITLFISIGLFSKSTFLGGTFFLLFLVGVFGGGYYIDRIASTRAKIFTDAVRNLFVEYNNRDNPTANWSIEWCTAITKFKVKKGSIKPRYADYVVIELDISDALSTLTANTVFVNLPVSNSTKQFVPHMAVSLLSLSLVEFASCQEAPKAPKAPTNLIVETIGTITKQPSVTVPENLAVPTGHSFAFLLYARGDQFYQCVVSVPGQASSSQWLNVNVDSYFINEIKDQHFDPAFQVVHLYNINPAVNGGNYTWEALLKNDTTKLTAKSVNTSSQGDANLPWELYAATQRDEGGRFSTISYVLRLNTNGGVAPPKNECGVQYTDKSTKITTYEAEYWFYEGPLPGTEQNNAPNKTSDAASSLRNKTPLSSMSIGPGQLGWIAIVGFVSVDFFTIPSDEYFTKVRPLKRISKQSTLRRDPTSLKRNSSIYNTQVKRMSRWIDGISPYW</sequence>
<dbReference type="AlphaFoldDB" id="A0A9N8VRH3"/>
<feature type="transmembrane region" description="Helical" evidence="2">
    <location>
        <begin position="53"/>
        <end position="72"/>
    </location>
</feature>
<organism evidence="3 4">
    <name type="scientific">Funneliformis mosseae</name>
    <name type="common">Endomycorrhizal fungus</name>
    <name type="synonym">Glomus mosseae</name>
    <dbReference type="NCBI Taxonomy" id="27381"/>
    <lineage>
        <taxon>Eukaryota</taxon>
        <taxon>Fungi</taxon>
        <taxon>Fungi incertae sedis</taxon>
        <taxon>Mucoromycota</taxon>
        <taxon>Glomeromycotina</taxon>
        <taxon>Glomeromycetes</taxon>
        <taxon>Glomerales</taxon>
        <taxon>Glomeraceae</taxon>
        <taxon>Funneliformis</taxon>
    </lineage>
</organism>
<keyword evidence="2" id="KW-0812">Transmembrane</keyword>
<protein>
    <submittedName>
        <fullName evidence="3">8377_t:CDS:1</fullName>
    </submittedName>
</protein>
<evidence type="ECO:0000313" key="4">
    <source>
        <dbReference type="Proteomes" id="UP000789375"/>
    </source>
</evidence>
<dbReference type="Proteomes" id="UP000789375">
    <property type="component" value="Unassembled WGS sequence"/>
</dbReference>
<keyword evidence="4" id="KW-1185">Reference proteome</keyword>
<evidence type="ECO:0000313" key="3">
    <source>
        <dbReference type="EMBL" id="CAG8459806.1"/>
    </source>
</evidence>
<keyword evidence="2" id="KW-1133">Transmembrane helix</keyword>
<feature type="compositionally biased region" description="Polar residues" evidence="1">
    <location>
        <begin position="407"/>
        <end position="425"/>
    </location>
</feature>
<dbReference type="Pfam" id="PF11937">
    <property type="entry name" value="DUF3455"/>
    <property type="match status" value="1"/>
</dbReference>
<comment type="caution">
    <text evidence="3">The sequence shown here is derived from an EMBL/GenBank/DDBJ whole genome shotgun (WGS) entry which is preliminary data.</text>
</comment>
<gene>
    <name evidence="3" type="ORF">FMOSSE_LOCUS1978</name>
</gene>
<evidence type="ECO:0000256" key="2">
    <source>
        <dbReference type="SAM" id="Phobius"/>
    </source>
</evidence>
<evidence type="ECO:0000256" key="1">
    <source>
        <dbReference type="SAM" id="MobiDB-lite"/>
    </source>
</evidence>
<name>A0A9N8VRH3_FUNMO</name>
<proteinExistence type="predicted"/>
<dbReference type="InterPro" id="IPR021851">
    <property type="entry name" value="DUF3455"/>
</dbReference>
<keyword evidence="2" id="KW-0472">Membrane</keyword>
<dbReference type="PANTHER" id="PTHR35567">
    <property type="entry name" value="MALATE DEHYDROGENASE (AFU_ORTHOLOGUE AFUA_2G13800)"/>
    <property type="match status" value="1"/>
</dbReference>